<dbReference type="InterPro" id="IPR001283">
    <property type="entry name" value="CRISP-related"/>
</dbReference>
<dbReference type="SMART" id="SM00198">
    <property type="entry name" value="SCP"/>
    <property type="match status" value="1"/>
</dbReference>
<keyword evidence="5" id="KW-1185">Reference proteome</keyword>
<name>A0A814MGD0_ADIRI</name>
<dbReference type="OrthoDB" id="337038at2759"/>
<evidence type="ECO:0000313" key="3">
    <source>
        <dbReference type="EMBL" id="CAF0755207.1"/>
    </source>
</evidence>
<dbReference type="EMBL" id="CAJNOJ010000006">
    <property type="protein sequence ID" value="CAF0755207.1"/>
    <property type="molecule type" value="Genomic_DNA"/>
</dbReference>
<dbReference type="PANTHER" id="PTHR10334">
    <property type="entry name" value="CYSTEINE-RICH SECRETORY PROTEIN-RELATED"/>
    <property type="match status" value="1"/>
</dbReference>
<dbReference type="SUPFAM" id="SSF55797">
    <property type="entry name" value="PR-1-like"/>
    <property type="match status" value="1"/>
</dbReference>
<feature type="domain" description="SCP" evidence="2">
    <location>
        <begin position="66"/>
        <end position="207"/>
    </location>
</feature>
<feature type="signal peptide" evidence="1">
    <location>
        <begin position="1"/>
        <end position="21"/>
    </location>
</feature>
<keyword evidence="1" id="KW-0732">Signal</keyword>
<feature type="chain" id="PRO_5035601767" description="SCP domain-containing protein" evidence="1">
    <location>
        <begin position="22"/>
        <end position="227"/>
    </location>
</feature>
<dbReference type="InterPro" id="IPR018244">
    <property type="entry name" value="Allrgn_V5/Tpx1_CS"/>
</dbReference>
<accession>A0A814MGD0</accession>
<evidence type="ECO:0000313" key="5">
    <source>
        <dbReference type="Proteomes" id="UP000663828"/>
    </source>
</evidence>
<dbReference type="InterPro" id="IPR035940">
    <property type="entry name" value="CAP_sf"/>
</dbReference>
<dbReference type="Proteomes" id="UP000663828">
    <property type="component" value="Unassembled WGS sequence"/>
</dbReference>
<dbReference type="InterPro" id="IPR014044">
    <property type="entry name" value="CAP_dom"/>
</dbReference>
<dbReference type="Gene3D" id="3.40.33.10">
    <property type="entry name" value="CAP"/>
    <property type="match status" value="1"/>
</dbReference>
<organism evidence="4 5">
    <name type="scientific">Adineta ricciae</name>
    <name type="common">Rotifer</name>
    <dbReference type="NCBI Taxonomy" id="249248"/>
    <lineage>
        <taxon>Eukaryota</taxon>
        <taxon>Metazoa</taxon>
        <taxon>Spiralia</taxon>
        <taxon>Gnathifera</taxon>
        <taxon>Rotifera</taxon>
        <taxon>Eurotatoria</taxon>
        <taxon>Bdelloidea</taxon>
        <taxon>Adinetida</taxon>
        <taxon>Adinetidae</taxon>
        <taxon>Adineta</taxon>
    </lineage>
</organism>
<dbReference type="InterPro" id="IPR034113">
    <property type="entry name" value="SCP_GAPR1-like"/>
</dbReference>
<reference evidence="4" key="1">
    <citation type="submission" date="2021-02" db="EMBL/GenBank/DDBJ databases">
        <authorList>
            <person name="Nowell W R."/>
        </authorList>
    </citation>
    <scope>NUCLEOTIDE SEQUENCE</scope>
</reference>
<evidence type="ECO:0000256" key="1">
    <source>
        <dbReference type="SAM" id="SignalP"/>
    </source>
</evidence>
<dbReference type="PRINTS" id="PR00837">
    <property type="entry name" value="V5TPXLIKE"/>
</dbReference>
<gene>
    <name evidence="3" type="ORF">EDS130_LOCUS2507</name>
    <name evidence="4" type="ORF">XAT740_LOCUS17176</name>
</gene>
<comment type="caution">
    <text evidence="4">The sequence shown here is derived from an EMBL/GenBank/DDBJ whole genome shotgun (WGS) entry which is preliminary data.</text>
</comment>
<sequence>MKEQVLFIFILTIAVVTKAYSSSDDNDENALVLEHLIRSLFRYHESSKHPPLKQRGESTFNEAQRQFQNESLLSHNVLRAQHCSPPLVLDDEINTRAQIYADILAYNDTGLIHSNNRLGLFGENLYSVQRSRPIVNIDGFGDKVTRTWYSEILRYDYTKPGYARNIGHFSQVVWKNSERLGVGYAFSKQGRKMYVVAQYGPPGNYDFAFGSNVVDPTTCSWEQENKR</sequence>
<dbReference type="CDD" id="cd05382">
    <property type="entry name" value="CAP_GAPR1-like"/>
    <property type="match status" value="1"/>
</dbReference>
<dbReference type="GO" id="GO:0005576">
    <property type="term" value="C:extracellular region"/>
    <property type="evidence" value="ECO:0007669"/>
    <property type="project" value="InterPro"/>
</dbReference>
<dbReference type="EMBL" id="CAJNOR010001114">
    <property type="protein sequence ID" value="CAF1078121.1"/>
    <property type="molecule type" value="Genomic_DNA"/>
</dbReference>
<dbReference type="AlphaFoldDB" id="A0A814MGD0"/>
<evidence type="ECO:0000313" key="4">
    <source>
        <dbReference type="EMBL" id="CAF1078121.1"/>
    </source>
</evidence>
<dbReference type="Proteomes" id="UP000663852">
    <property type="component" value="Unassembled WGS sequence"/>
</dbReference>
<proteinExistence type="predicted"/>
<dbReference type="Pfam" id="PF00188">
    <property type="entry name" value="CAP"/>
    <property type="match status" value="1"/>
</dbReference>
<dbReference type="PROSITE" id="PS01009">
    <property type="entry name" value="CRISP_1"/>
    <property type="match status" value="1"/>
</dbReference>
<evidence type="ECO:0000259" key="2">
    <source>
        <dbReference type="SMART" id="SM00198"/>
    </source>
</evidence>
<protein>
    <recommendedName>
        <fullName evidence="2">SCP domain-containing protein</fullName>
    </recommendedName>
</protein>